<dbReference type="STRING" id="112090.W4FFL8"/>
<dbReference type="Pfam" id="PF00089">
    <property type="entry name" value="Trypsin"/>
    <property type="match status" value="1"/>
</dbReference>
<dbReference type="OrthoDB" id="10066789at2759"/>
<dbReference type="CDD" id="cd00190">
    <property type="entry name" value="Tryp_SPc"/>
    <property type="match status" value="1"/>
</dbReference>
<dbReference type="GO" id="GO:0004252">
    <property type="term" value="F:serine-type endopeptidase activity"/>
    <property type="evidence" value="ECO:0007669"/>
    <property type="project" value="InterPro"/>
</dbReference>
<dbReference type="InterPro" id="IPR001254">
    <property type="entry name" value="Trypsin_dom"/>
</dbReference>
<evidence type="ECO:0000256" key="2">
    <source>
        <dbReference type="ARBA" id="ARBA00022729"/>
    </source>
</evidence>
<dbReference type="PANTHER" id="PTHR24276">
    <property type="entry name" value="POLYSERASE-RELATED"/>
    <property type="match status" value="1"/>
</dbReference>
<accession>W4FFL8</accession>
<feature type="signal peptide" evidence="7">
    <location>
        <begin position="1"/>
        <end position="18"/>
    </location>
</feature>
<dbReference type="VEuPathDB" id="FungiDB:H257_17710"/>
<dbReference type="InterPro" id="IPR043504">
    <property type="entry name" value="Peptidase_S1_PA_chymotrypsin"/>
</dbReference>
<organism evidence="9">
    <name type="scientific">Aphanomyces astaci</name>
    <name type="common">Crayfish plague agent</name>
    <dbReference type="NCBI Taxonomy" id="112090"/>
    <lineage>
        <taxon>Eukaryota</taxon>
        <taxon>Sar</taxon>
        <taxon>Stramenopiles</taxon>
        <taxon>Oomycota</taxon>
        <taxon>Saprolegniomycetes</taxon>
        <taxon>Saprolegniales</taxon>
        <taxon>Verrucalvaceae</taxon>
        <taxon>Aphanomyces</taxon>
    </lineage>
</organism>
<dbReference type="GeneID" id="20819706"/>
<name>W4FFL8_APHAT</name>
<dbReference type="GO" id="GO:0006508">
    <property type="term" value="P:proteolysis"/>
    <property type="evidence" value="ECO:0007669"/>
    <property type="project" value="InterPro"/>
</dbReference>
<dbReference type="AlphaFoldDB" id="W4FFL8"/>
<evidence type="ECO:0000256" key="5">
    <source>
        <dbReference type="ARBA" id="ARBA00023180"/>
    </source>
</evidence>
<feature type="chain" id="PRO_5004841405" description="Peptidase S1 domain-containing protein" evidence="7">
    <location>
        <begin position="19"/>
        <end position="292"/>
    </location>
</feature>
<sequence>MVKAALIPLAVVASAAQAFDTKIINGTEAPIGKFLYTTGLRTMVISDNQCVGALIAPKYVLTTATCVHTSLTYSSVGSHYLSGDKDGERIKIVKQTRHPLFDHHEFDFAIFELETASKIAPVKVNFDPVVTPGSWATVRGWGKFSDAEYTPSQVLLEADVKVWDNVECAKVFAAYGPIMDTHICAGGADKDWCTGDSGAPLIVNKAGEDYVVGLASWGSSCATKNVPGVYARTSSARDFIEPYLSTNPVPTNPVPTNPVPTKPVPTTPVPTKPVPTTPVPTNPVPTTTKPSC</sequence>
<dbReference type="PROSITE" id="PS50240">
    <property type="entry name" value="TRYPSIN_DOM"/>
    <property type="match status" value="1"/>
</dbReference>
<gene>
    <name evidence="9" type="ORF">H257_17710</name>
</gene>
<keyword evidence="4" id="KW-1015">Disulfide bond</keyword>
<feature type="compositionally biased region" description="Pro residues" evidence="6">
    <location>
        <begin position="250"/>
        <end position="283"/>
    </location>
</feature>
<dbReference type="EMBL" id="KI913228">
    <property type="protein sequence ID" value="ETV65659.1"/>
    <property type="molecule type" value="Genomic_DNA"/>
</dbReference>
<evidence type="ECO:0000256" key="1">
    <source>
        <dbReference type="ARBA" id="ARBA00007664"/>
    </source>
</evidence>
<reference evidence="9" key="1">
    <citation type="submission" date="2013-12" db="EMBL/GenBank/DDBJ databases">
        <title>The Genome Sequence of Aphanomyces astaci APO3.</title>
        <authorList>
            <consortium name="The Broad Institute Genomics Platform"/>
            <person name="Russ C."/>
            <person name="Tyler B."/>
            <person name="van West P."/>
            <person name="Dieguez-Uribeondo J."/>
            <person name="Young S.K."/>
            <person name="Zeng Q."/>
            <person name="Gargeya S."/>
            <person name="Fitzgerald M."/>
            <person name="Abouelleil A."/>
            <person name="Alvarado L."/>
            <person name="Chapman S.B."/>
            <person name="Gainer-Dewar J."/>
            <person name="Goldberg J."/>
            <person name="Griggs A."/>
            <person name="Gujja S."/>
            <person name="Hansen M."/>
            <person name="Howarth C."/>
            <person name="Imamovic A."/>
            <person name="Ireland A."/>
            <person name="Larimer J."/>
            <person name="McCowan C."/>
            <person name="Murphy C."/>
            <person name="Pearson M."/>
            <person name="Poon T.W."/>
            <person name="Priest M."/>
            <person name="Roberts A."/>
            <person name="Saif S."/>
            <person name="Shea T."/>
            <person name="Sykes S."/>
            <person name="Wortman J."/>
            <person name="Nusbaum C."/>
            <person name="Birren B."/>
        </authorList>
    </citation>
    <scope>NUCLEOTIDE SEQUENCE [LARGE SCALE GENOMIC DNA]</scope>
    <source>
        <strain evidence="9">APO3</strain>
    </source>
</reference>
<dbReference type="Gene3D" id="2.40.10.10">
    <property type="entry name" value="Trypsin-like serine proteases"/>
    <property type="match status" value="1"/>
</dbReference>
<dbReference type="InterPro" id="IPR001314">
    <property type="entry name" value="Peptidase_S1A"/>
</dbReference>
<evidence type="ECO:0000256" key="7">
    <source>
        <dbReference type="SAM" id="SignalP"/>
    </source>
</evidence>
<dbReference type="PRINTS" id="PR00722">
    <property type="entry name" value="CHYMOTRYPSIN"/>
</dbReference>
<evidence type="ECO:0000259" key="8">
    <source>
        <dbReference type="PROSITE" id="PS50240"/>
    </source>
</evidence>
<evidence type="ECO:0000313" key="9">
    <source>
        <dbReference type="EMBL" id="ETV65659.1"/>
    </source>
</evidence>
<comment type="similarity">
    <text evidence="1">Belongs to the peptidase S1 family.</text>
</comment>
<evidence type="ECO:0000256" key="3">
    <source>
        <dbReference type="ARBA" id="ARBA00023026"/>
    </source>
</evidence>
<feature type="domain" description="Peptidase S1" evidence="8">
    <location>
        <begin position="23"/>
        <end position="245"/>
    </location>
</feature>
<dbReference type="InterPro" id="IPR009003">
    <property type="entry name" value="Peptidase_S1_PA"/>
</dbReference>
<feature type="region of interest" description="Disordered" evidence="6">
    <location>
        <begin position="244"/>
        <end position="292"/>
    </location>
</feature>
<keyword evidence="2 7" id="KW-0732">Signal</keyword>
<evidence type="ECO:0000256" key="4">
    <source>
        <dbReference type="ARBA" id="ARBA00023157"/>
    </source>
</evidence>
<keyword evidence="3" id="KW-0843">Virulence</keyword>
<keyword evidence="5" id="KW-0325">Glycoprotein</keyword>
<dbReference type="SMART" id="SM00020">
    <property type="entry name" value="Tryp_SPc"/>
    <property type="match status" value="1"/>
</dbReference>
<dbReference type="PANTHER" id="PTHR24276:SF98">
    <property type="entry name" value="FI18310P1-RELATED"/>
    <property type="match status" value="1"/>
</dbReference>
<dbReference type="RefSeq" id="XP_009844898.1">
    <property type="nucleotide sequence ID" value="XM_009846596.1"/>
</dbReference>
<dbReference type="SUPFAM" id="SSF50494">
    <property type="entry name" value="Trypsin-like serine proteases"/>
    <property type="match status" value="1"/>
</dbReference>
<dbReference type="FunFam" id="2.40.10.10:FF:000002">
    <property type="entry name" value="Transmembrane protease serine"/>
    <property type="match status" value="1"/>
</dbReference>
<dbReference type="InterPro" id="IPR050430">
    <property type="entry name" value="Peptidase_S1"/>
</dbReference>
<proteinExistence type="inferred from homology"/>
<evidence type="ECO:0000256" key="6">
    <source>
        <dbReference type="SAM" id="MobiDB-lite"/>
    </source>
</evidence>
<protein>
    <recommendedName>
        <fullName evidence="8">Peptidase S1 domain-containing protein</fullName>
    </recommendedName>
</protein>